<feature type="non-terminal residue" evidence="2">
    <location>
        <position position="279"/>
    </location>
</feature>
<reference evidence="2 3" key="1">
    <citation type="submission" date="2020-02" db="EMBL/GenBank/DDBJ databases">
        <title>Draft genome sequence of Haematococcus lacustris strain NIES-144.</title>
        <authorList>
            <person name="Morimoto D."/>
            <person name="Nakagawa S."/>
            <person name="Yoshida T."/>
            <person name="Sawayama S."/>
        </authorList>
    </citation>
    <scope>NUCLEOTIDE SEQUENCE [LARGE SCALE GENOMIC DNA]</scope>
    <source>
        <strain evidence="2 3">NIES-144</strain>
    </source>
</reference>
<evidence type="ECO:0000313" key="2">
    <source>
        <dbReference type="EMBL" id="GFH25449.1"/>
    </source>
</evidence>
<protein>
    <submittedName>
        <fullName evidence="2">Uncharacterized protein</fullName>
    </submittedName>
</protein>
<feature type="transmembrane region" description="Helical" evidence="1">
    <location>
        <begin position="73"/>
        <end position="97"/>
    </location>
</feature>
<feature type="transmembrane region" description="Helical" evidence="1">
    <location>
        <begin position="43"/>
        <end position="61"/>
    </location>
</feature>
<keyword evidence="1" id="KW-0472">Membrane</keyword>
<dbReference type="EMBL" id="BLLF01002817">
    <property type="protein sequence ID" value="GFH25449.1"/>
    <property type="molecule type" value="Genomic_DNA"/>
</dbReference>
<accession>A0A699ZZY0</accession>
<dbReference type="AlphaFoldDB" id="A0A699ZZY0"/>
<proteinExistence type="predicted"/>
<gene>
    <name evidence="2" type="ORF">HaLaN_23409</name>
</gene>
<sequence>RAKSSSAWSNNQTAIQGPCQELELGDVQDVLKQAANKMHTPSSSAFTTLACLALAALLLLGQPSGRHNQCLSVAVAVVGAVIEYCPTVCNVVTAVLVCTEMLHMPTHNTPEAPSPAVLWPAGWPSCLTPSAAFQPGAQLECLAPPSAQPRPHRTVLCCAVRGNMISNTGTIFATSGGGGGGGGRSLLGNGAPGGQGIGGAAVSIGGTAVQGQGIQGARGQDGTDAVIQKGTDGYGSDGKHGSTNTTALIAAIVEGLGGRRNLMSATSNTAASDSALPAA</sequence>
<name>A0A699ZZY0_HAELA</name>
<dbReference type="Proteomes" id="UP000485058">
    <property type="component" value="Unassembled WGS sequence"/>
</dbReference>
<organism evidence="2 3">
    <name type="scientific">Haematococcus lacustris</name>
    <name type="common">Green alga</name>
    <name type="synonym">Haematococcus pluvialis</name>
    <dbReference type="NCBI Taxonomy" id="44745"/>
    <lineage>
        <taxon>Eukaryota</taxon>
        <taxon>Viridiplantae</taxon>
        <taxon>Chlorophyta</taxon>
        <taxon>core chlorophytes</taxon>
        <taxon>Chlorophyceae</taxon>
        <taxon>CS clade</taxon>
        <taxon>Chlamydomonadales</taxon>
        <taxon>Haematococcaceae</taxon>
        <taxon>Haematococcus</taxon>
    </lineage>
</organism>
<feature type="non-terminal residue" evidence="2">
    <location>
        <position position="1"/>
    </location>
</feature>
<keyword evidence="1" id="KW-0812">Transmembrane</keyword>
<evidence type="ECO:0000313" key="3">
    <source>
        <dbReference type="Proteomes" id="UP000485058"/>
    </source>
</evidence>
<comment type="caution">
    <text evidence="2">The sequence shown here is derived from an EMBL/GenBank/DDBJ whole genome shotgun (WGS) entry which is preliminary data.</text>
</comment>
<keyword evidence="1" id="KW-1133">Transmembrane helix</keyword>
<keyword evidence="3" id="KW-1185">Reference proteome</keyword>
<evidence type="ECO:0000256" key="1">
    <source>
        <dbReference type="SAM" id="Phobius"/>
    </source>
</evidence>